<dbReference type="GO" id="GO:0005634">
    <property type="term" value="C:nucleus"/>
    <property type="evidence" value="ECO:0007669"/>
    <property type="project" value="TreeGrafter"/>
</dbReference>
<comment type="caution">
    <text evidence="5">The sequence shown here is derived from an EMBL/GenBank/DDBJ whole genome shotgun (WGS) entry which is preliminary data.</text>
</comment>
<dbReference type="PANTHER" id="PTHR14614:SF164">
    <property type="entry name" value="HISTONE-ARGININE METHYLTRANSFERASE METTL23"/>
    <property type="match status" value="1"/>
</dbReference>
<name>A0A9W6U2U4_9STRA</name>
<dbReference type="Pfam" id="PF10294">
    <property type="entry name" value="Methyltransf_16"/>
    <property type="match status" value="1"/>
</dbReference>
<dbReference type="AlphaFoldDB" id="A0A9W6U2U4"/>
<keyword evidence="6" id="KW-1185">Reference proteome</keyword>
<evidence type="ECO:0000313" key="5">
    <source>
        <dbReference type="EMBL" id="GMF24329.1"/>
    </source>
</evidence>
<dbReference type="InterPro" id="IPR029063">
    <property type="entry name" value="SAM-dependent_MTases_sf"/>
</dbReference>
<reference evidence="5" key="1">
    <citation type="submission" date="2023-04" db="EMBL/GenBank/DDBJ databases">
        <title>Phytophthora lilii NBRC 32176.</title>
        <authorList>
            <person name="Ichikawa N."/>
            <person name="Sato H."/>
            <person name="Tonouchi N."/>
        </authorList>
    </citation>
    <scope>NUCLEOTIDE SEQUENCE</scope>
    <source>
        <strain evidence="5">NBRC 32176</strain>
    </source>
</reference>
<dbReference type="PANTHER" id="PTHR14614">
    <property type="entry name" value="HEPATOCELLULAR CARCINOMA-ASSOCIATED ANTIGEN"/>
    <property type="match status" value="1"/>
</dbReference>
<dbReference type="Gene3D" id="3.40.50.150">
    <property type="entry name" value="Vaccinia Virus protein VP39"/>
    <property type="match status" value="1"/>
</dbReference>
<keyword evidence="3" id="KW-0949">S-adenosyl-L-methionine</keyword>
<dbReference type="GO" id="GO:0032259">
    <property type="term" value="P:methylation"/>
    <property type="evidence" value="ECO:0007669"/>
    <property type="project" value="UniProtKB-KW"/>
</dbReference>
<protein>
    <submittedName>
        <fullName evidence="5">Unnamed protein product</fullName>
    </submittedName>
</protein>
<dbReference type="OrthoDB" id="46564at2759"/>
<evidence type="ECO:0000313" key="6">
    <source>
        <dbReference type="Proteomes" id="UP001165083"/>
    </source>
</evidence>
<dbReference type="CDD" id="cd02440">
    <property type="entry name" value="AdoMet_MTases"/>
    <property type="match status" value="1"/>
</dbReference>
<keyword evidence="1" id="KW-0489">Methyltransferase</keyword>
<dbReference type="Proteomes" id="UP001165083">
    <property type="component" value="Unassembled WGS sequence"/>
</dbReference>
<dbReference type="EMBL" id="BSXW01000511">
    <property type="protein sequence ID" value="GMF24329.1"/>
    <property type="molecule type" value="Genomic_DNA"/>
</dbReference>
<dbReference type="InterPro" id="IPR019410">
    <property type="entry name" value="Methyltransf_16"/>
</dbReference>
<gene>
    <name evidence="5" type="ORF">Plil01_000995200</name>
</gene>
<proteinExistence type="inferred from homology"/>
<evidence type="ECO:0000256" key="1">
    <source>
        <dbReference type="ARBA" id="ARBA00022603"/>
    </source>
</evidence>
<evidence type="ECO:0000256" key="2">
    <source>
        <dbReference type="ARBA" id="ARBA00022679"/>
    </source>
</evidence>
<sequence length="410" mass="45677">MFATGDEPKWLVYEFAIERGIAVEGDSSDVRLDIQKALDIEPKEDSFEFKFGQSAEDADDAEITIRLNGLRRDIGQTLQSTGLTLWRAGDFLSDYMYQDRGRFAGKSIIELGSGLGLIGILASYLTDKQVVITDGDDDTIKLLVANCKLNEVEDRVQCRKLLWGVDLDQIEDKFDIVLGADIIYEQEHVVSLFETAKYLLRQGRRSVEEGGKAASEFLLAYTKRNVSIDYVLDTAKSFGFEWEEPTNDEGIYTFRLVEDTANNTFPVLTNLERPVSPRDLAGAQLVGSWLQLLAHPHPPPTASKFTFFCKWSPESSLNQFGLDVAPPRPALLMAQQQVVQQRHVEDLSAHQSLHQTHTRAAPSQGRVSPRRDSAWPFAGCCQIVNGNVAMSNIATNSQGALDDENGGWIE</sequence>
<evidence type="ECO:0000256" key="4">
    <source>
        <dbReference type="ARBA" id="ARBA00043988"/>
    </source>
</evidence>
<organism evidence="5 6">
    <name type="scientific">Phytophthora lilii</name>
    <dbReference type="NCBI Taxonomy" id="2077276"/>
    <lineage>
        <taxon>Eukaryota</taxon>
        <taxon>Sar</taxon>
        <taxon>Stramenopiles</taxon>
        <taxon>Oomycota</taxon>
        <taxon>Peronosporomycetes</taxon>
        <taxon>Peronosporales</taxon>
        <taxon>Peronosporaceae</taxon>
        <taxon>Phytophthora</taxon>
    </lineage>
</organism>
<dbReference type="GO" id="GO:0008168">
    <property type="term" value="F:methyltransferase activity"/>
    <property type="evidence" value="ECO:0007669"/>
    <property type="project" value="UniProtKB-KW"/>
</dbReference>
<keyword evidence="2" id="KW-0808">Transferase</keyword>
<dbReference type="SUPFAM" id="SSF53335">
    <property type="entry name" value="S-adenosyl-L-methionine-dependent methyltransferases"/>
    <property type="match status" value="1"/>
</dbReference>
<accession>A0A9W6U2U4</accession>
<evidence type="ECO:0000256" key="3">
    <source>
        <dbReference type="ARBA" id="ARBA00022691"/>
    </source>
</evidence>
<comment type="similarity">
    <text evidence="4">Belongs to the methyltransferase superfamily. METTL23 family.</text>
</comment>
<dbReference type="GO" id="GO:0005737">
    <property type="term" value="C:cytoplasm"/>
    <property type="evidence" value="ECO:0007669"/>
    <property type="project" value="TreeGrafter"/>
</dbReference>